<evidence type="ECO:0000313" key="3">
    <source>
        <dbReference type="Proteomes" id="UP000029640"/>
    </source>
</evidence>
<accession>A0A095VWE5</accession>
<dbReference type="RefSeq" id="WP_154664297.1">
    <property type="nucleotide sequence ID" value="NZ_KN234760.1"/>
</dbReference>
<gene>
    <name evidence="2" type="ORF">HRUBRA_00063</name>
</gene>
<dbReference type="EMBL" id="AUVB01000001">
    <property type="protein sequence ID" value="KGE05383.1"/>
    <property type="molecule type" value="Genomic_DNA"/>
</dbReference>
<evidence type="ECO:0000256" key="1">
    <source>
        <dbReference type="SAM" id="Phobius"/>
    </source>
</evidence>
<organism evidence="2 3">
    <name type="scientific">Pseudohaliea rubra DSM 19751</name>
    <dbReference type="NCBI Taxonomy" id="1265313"/>
    <lineage>
        <taxon>Bacteria</taxon>
        <taxon>Pseudomonadati</taxon>
        <taxon>Pseudomonadota</taxon>
        <taxon>Gammaproteobacteria</taxon>
        <taxon>Cellvibrionales</taxon>
        <taxon>Halieaceae</taxon>
        <taxon>Pseudohaliea</taxon>
    </lineage>
</organism>
<dbReference type="Proteomes" id="UP000029640">
    <property type="component" value="Unassembled WGS sequence"/>
</dbReference>
<reference evidence="2 3" key="1">
    <citation type="journal article" date="2014" name="Genome Announc.">
        <title>Genome Sequence of Gammaproteobacterial Pseudohaliea rubra Type Strain DSM 19751, Isolated from Coastal Seawater of the Mediterranean Sea.</title>
        <authorList>
            <person name="Spring S."/>
            <person name="Fiebig A."/>
            <person name="Riedel T."/>
            <person name="Goker M."/>
            <person name="Klenk H.P."/>
        </authorList>
    </citation>
    <scope>NUCLEOTIDE SEQUENCE [LARGE SCALE GENOMIC DNA]</scope>
    <source>
        <strain evidence="2 3">DSM 19751</strain>
    </source>
</reference>
<dbReference type="AlphaFoldDB" id="A0A095VWE5"/>
<keyword evidence="1" id="KW-0472">Membrane</keyword>
<evidence type="ECO:0000313" key="2">
    <source>
        <dbReference type="EMBL" id="KGE05383.1"/>
    </source>
</evidence>
<comment type="caution">
    <text evidence="2">The sequence shown here is derived from an EMBL/GenBank/DDBJ whole genome shotgun (WGS) entry which is preliminary data.</text>
</comment>
<dbReference type="STRING" id="1265313.HRUBRA_00063"/>
<feature type="transmembrane region" description="Helical" evidence="1">
    <location>
        <begin position="39"/>
        <end position="57"/>
    </location>
</feature>
<keyword evidence="3" id="KW-1185">Reference proteome</keyword>
<keyword evidence="1" id="KW-0812">Transmembrane</keyword>
<protein>
    <submittedName>
        <fullName evidence="2">Uncharacterized protein</fullName>
    </submittedName>
</protein>
<name>A0A095VWE5_9GAMM</name>
<sequence>MQLLFVLLVLFAALALLVLLGERYGRPPSPGQLARLRRWILPLVGALLVLSLVDYYWA</sequence>
<keyword evidence="1" id="KW-1133">Transmembrane helix</keyword>
<dbReference type="HOGENOM" id="CLU_210267_0_0_6"/>
<proteinExistence type="predicted"/>